<evidence type="ECO:0000256" key="1">
    <source>
        <dbReference type="SAM" id="SignalP"/>
    </source>
</evidence>
<dbReference type="AlphaFoldDB" id="H5T9U6"/>
<keyword evidence="1" id="KW-0732">Signal</keyword>
<feature type="chain" id="PRO_5003598711" description="DUF3108 domain-containing protein" evidence="1">
    <location>
        <begin position="29"/>
        <end position="258"/>
    </location>
</feature>
<sequence length="258" mass="29689">MTRKNTSAFIKMLFLIVFYTFSASPAYAFAEINIEANPPAATQESTAPSINLKPFSAKYVAFRSGNDVGIALLELKSLTGKHYELTYESIVSRFFLTDERFEKTTFSNELGNLVPLEYYYKRSGTGPNKTLLLNFDQLNQKIHVDESASLPWDDELDNQLFRIDFPQQLANGNTNKVYNFINYRGEKRQYQLEVMATENLSLPYGNINAIKVLIGRESPRRVTYAWFAPSLNYNLVRIQQFKDESEQGDVQLKTFKYL</sequence>
<accession>H5T9U6</accession>
<dbReference type="Proteomes" id="UP000053586">
    <property type="component" value="Unassembled WGS sequence"/>
</dbReference>
<gene>
    <name evidence="2" type="ORF">GPUN_0942</name>
</gene>
<evidence type="ECO:0000313" key="2">
    <source>
        <dbReference type="EMBL" id="GAB55073.1"/>
    </source>
</evidence>
<dbReference type="STRING" id="56804.BAE46_01285"/>
<feature type="signal peptide" evidence="1">
    <location>
        <begin position="1"/>
        <end position="28"/>
    </location>
</feature>
<dbReference type="RefSeq" id="WP_006003809.1">
    <property type="nucleotide sequence ID" value="NZ_BAET01000007.1"/>
</dbReference>
<reference evidence="2 3" key="1">
    <citation type="journal article" date="2012" name="J. Bacteriol.">
        <title>Genome sequence of proteorhodopsin-containing sea ice bacterium Glaciecola punicea ACAM 611T.</title>
        <authorList>
            <person name="Qin Q.-L."/>
            <person name="Xie B.-B."/>
            <person name="Shu Y.-L."/>
            <person name="Rong J.-C."/>
            <person name="Zhao D.-L."/>
            <person name="Zhang X.-Y."/>
            <person name="Chen X.-L."/>
            <person name="Zhou B.-C."/>
            <person name="Zhanga Y.-Z."/>
        </authorList>
    </citation>
    <scope>NUCLEOTIDE SEQUENCE [LARGE SCALE GENOMIC DNA]</scope>
    <source>
        <strain evidence="2 3">ACAM 611</strain>
    </source>
</reference>
<name>H5T9U6_9ALTE</name>
<dbReference type="InterPro" id="IPR021457">
    <property type="entry name" value="DUF3108"/>
</dbReference>
<organism evidence="2 3">
    <name type="scientific">Glaciecola punicea ACAM 611</name>
    <dbReference type="NCBI Taxonomy" id="1121923"/>
    <lineage>
        <taxon>Bacteria</taxon>
        <taxon>Pseudomonadati</taxon>
        <taxon>Pseudomonadota</taxon>
        <taxon>Gammaproteobacteria</taxon>
        <taxon>Alteromonadales</taxon>
        <taxon>Alteromonadaceae</taxon>
        <taxon>Glaciecola</taxon>
    </lineage>
</organism>
<dbReference type="Pfam" id="PF11306">
    <property type="entry name" value="DUF3108"/>
    <property type="match status" value="1"/>
</dbReference>
<keyword evidence="3" id="KW-1185">Reference proteome</keyword>
<proteinExistence type="predicted"/>
<reference evidence="2 3" key="2">
    <citation type="journal article" date="2017" name="Antonie Van Leeuwenhoek">
        <title>Rhizobium rhizosphaerae sp. nov., a novel species isolated from rice rhizosphere.</title>
        <authorList>
            <person name="Zhao J.J."/>
            <person name="Zhang J."/>
            <person name="Zhang R.J."/>
            <person name="Zhang C.W."/>
            <person name="Yin H.Q."/>
            <person name="Zhang X.X."/>
        </authorList>
    </citation>
    <scope>NUCLEOTIDE SEQUENCE [LARGE SCALE GENOMIC DNA]</scope>
    <source>
        <strain evidence="2 3">ACAM 611</strain>
    </source>
</reference>
<comment type="caution">
    <text evidence="2">The sequence shown here is derived from an EMBL/GenBank/DDBJ whole genome shotgun (WGS) entry which is preliminary data.</text>
</comment>
<evidence type="ECO:0000313" key="3">
    <source>
        <dbReference type="Proteomes" id="UP000053586"/>
    </source>
</evidence>
<evidence type="ECO:0008006" key="4">
    <source>
        <dbReference type="Google" id="ProtNLM"/>
    </source>
</evidence>
<dbReference type="eggNOG" id="ENOG5032W8D">
    <property type="taxonomic scope" value="Bacteria"/>
</dbReference>
<dbReference type="EMBL" id="BAET01000007">
    <property type="protein sequence ID" value="GAB55073.1"/>
    <property type="molecule type" value="Genomic_DNA"/>
</dbReference>
<protein>
    <recommendedName>
        <fullName evidence="4">DUF3108 domain-containing protein</fullName>
    </recommendedName>
</protein>